<sequence length="87" mass="10400">HVTWFCWNLICSRNYDNTEKYNISNIKKERSYCQKLQHTSSSHSRRYPEVLTQSPCLLTRKQHRLLSTSNQQLPVGTRQFIQREVTS</sequence>
<protein>
    <submittedName>
        <fullName evidence="1">Uncharacterized protein</fullName>
    </submittedName>
</protein>
<proteinExistence type="predicted"/>
<name>A0AAV0N8T2_9ROSI</name>
<organism evidence="1 2">
    <name type="scientific">Linum tenue</name>
    <dbReference type="NCBI Taxonomy" id="586396"/>
    <lineage>
        <taxon>Eukaryota</taxon>
        <taxon>Viridiplantae</taxon>
        <taxon>Streptophyta</taxon>
        <taxon>Embryophyta</taxon>
        <taxon>Tracheophyta</taxon>
        <taxon>Spermatophyta</taxon>
        <taxon>Magnoliopsida</taxon>
        <taxon>eudicotyledons</taxon>
        <taxon>Gunneridae</taxon>
        <taxon>Pentapetalae</taxon>
        <taxon>rosids</taxon>
        <taxon>fabids</taxon>
        <taxon>Malpighiales</taxon>
        <taxon>Linaceae</taxon>
        <taxon>Linum</taxon>
    </lineage>
</organism>
<evidence type="ECO:0000313" key="2">
    <source>
        <dbReference type="Proteomes" id="UP001154282"/>
    </source>
</evidence>
<dbReference type="EMBL" id="CAMGYJ010000008">
    <property type="protein sequence ID" value="CAI0454774.1"/>
    <property type="molecule type" value="Genomic_DNA"/>
</dbReference>
<reference evidence="1" key="1">
    <citation type="submission" date="2022-08" db="EMBL/GenBank/DDBJ databases">
        <authorList>
            <person name="Gutierrez-Valencia J."/>
        </authorList>
    </citation>
    <scope>NUCLEOTIDE SEQUENCE</scope>
</reference>
<comment type="caution">
    <text evidence="1">The sequence shown here is derived from an EMBL/GenBank/DDBJ whole genome shotgun (WGS) entry which is preliminary data.</text>
</comment>
<feature type="non-terminal residue" evidence="1">
    <location>
        <position position="1"/>
    </location>
</feature>
<evidence type="ECO:0000313" key="1">
    <source>
        <dbReference type="EMBL" id="CAI0454774.1"/>
    </source>
</evidence>
<gene>
    <name evidence="1" type="ORF">LITE_LOCUS32102</name>
</gene>
<keyword evidence="2" id="KW-1185">Reference proteome</keyword>
<dbReference type="Proteomes" id="UP001154282">
    <property type="component" value="Unassembled WGS sequence"/>
</dbReference>
<dbReference type="AlphaFoldDB" id="A0AAV0N8T2"/>
<accession>A0AAV0N8T2</accession>